<reference evidence="8" key="1">
    <citation type="submission" date="2018-04" db="EMBL/GenBank/DDBJ databases">
        <title>Transcriptome of Schizaphis graminum biotype I.</title>
        <authorList>
            <person name="Scully E.D."/>
            <person name="Geib S.M."/>
            <person name="Palmer N.A."/>
            <person name="Koch K."/>
            <person name="Bradshaw J."/>
            <person name="Heng-Moss T."/>
            <person name="Sarath G."/>
        </authorList>
    </citation>
    <scope>NUCLEOTIDE SEQUENCE</scope>
</reference>
<feature type="transmembrane region" description="Helical" evidence="7">
    <location>
        <begin position="12"/>
        <end position="32"/>
    </location>
</feature>
<evidence type="ECO:0000313" key="8">
    <source>
        <dbReference type="EMBL" id="MBY23370.1"/>
    </source>
</evidence>
<evidence type="ECO:0000256" key="6">
    <source>
        <dbReference type="ARBA" id="ARBA00023136"/>
    </source>
</evidence>
<name>A0A2S2P1S6_SCHGA</name>
<evidence type="ECO:0000256" key="4">
    <source>
        <dbReference type="ARBA" id="ARBA00022692"/>
    </source>
</evidence>
<evidence type="ECO:0000256" key="2">
    <source>
        <dbReference type="ARBA" id="ARBA00006148"/>
    </source>
</evidence>
<comment type="similarity">
    <text evidence="2 7">Belongs to the dicarboxylate/amino acid:cation symporter (DAACS) (TC 2.A.23) family.</text>
</comment>
<dbReference type="Pfam" id="PF00375">
    <property type="entry name" value="SDF"/>
    <property type="match status" value="1"/>
</dbReference>
<keyword evidence="7" id="KW-0769">Symport</keyword>
<dbReference type="InterPro" id="IPR050746">
    <property type="entry name" value="DAACS"/>
</dbReference>
<dbReference type="GO" id="GO:0015175">
    <property type="term" value="F:neutral L-amino acid transmembrane transporter activity"/>
    <property type="evidence" value="ECO:0007669"/>
    <property type="project" value="TreeGrafter"/>
</dbReference>
<evidence type="ECO:0000256" key="5">
    <source>
        <dbReference type="ARBA" id="ARBA00022989"/>
    </source>
</evidence>
<keyword evidence="4 7" id="KW-0812">Transmembrane</keyword>
<comment type="caution">
    <text evidence="7">Lacks conserved residue(s) required for the propagation of feature annotation.</text>
</comment>
<keyword evidence="3 7" id="KW-0813">Transport</keyword>
<dbReference type="InterPro" id="IPR001991">
    <property type="entry name" value="Na-dicarboxylate_symporter"/>
</dbReference>
<accession>A0A2S2P1S6</accession>
<dbReference type="AlphaFoldDB" id="A0A2S2P1S6"/>
<keyword evidence="5 7" id="KW-1133">Transmembrane helix</keyword>
<dbReference type="PANTHER" id="PTHR11958">
    <property type="entry name" value="SODIUM/DICARBOXYLATE SYMPORTER-RELATED"/>
    <property type="match status" value="1"/>
</dbReference>
<dbReference type="GO" id="GO:0005313">
    <property type="term" value="F:L-glutamate transmembrane transporter activity"/>
    <property type="evidence" value="ECO:0007669"/>
    <property type="project" value="TreeGrafter"/>
</dbReference>
<dbReference type="PRINTS" id="PR00173">
    <property type="entry name" value="EDTRNSPORT"/>
</dbReference>
<evidence type="ECO:0000256" key="7">
    <source>
        <dbReference type="RuleBase" id="RU361216"/>
    </source>
</evidence>
<dbReference type="GO" id="GO:0015501">
    <property type="term" value="F:glutamate:sodium symporter activity"/>
    <property type="evidence" value="ECO:0007669"/>
    <property type="project" value="TreeGrafter"/>
</dbReference>
<organism evidence="8">
    <name type="scientific">Schizaphis graminum</name>
    <name type="common">Green bug aphid</name>
    <dbReference type="NCBI Taxonomy" id="13262"/>
    <lineage>
        <taxon>Eukaryota</taxon>
        <taxon>Metazoa</taxon>
        <taxon>Ecdysozoa</taxon>
        <taxon>Arthropoda</taxon>
        <taxon>Hexapoda</taxon>
        <taxon>Insecta</taxon>
        <taxon>Pterygota</taxon>
        <taxon>Neoptera</taxon>
        <taxon>Paraneoptera</taxon>
        <taxon>Hemiptera</taxon>
        <taxon>Sternorrhyncha</taxon>
        <taxon>Aphidomorpha</taxon>
        <taxon>Aphidoidea</taxon>
        <taxon>Aphididae</taxon>
        <taxon>Aphidini</taxon>
        <taxon>Schizaphis</taxon>
    </lineage>
</organism>
<evidence type="ECO:0000256" key="1">
    <source>
        <dbReference type="ARBA" id="ARBA00004141"/>
    </source>
</evidence>
<feature type="transmembrane region" description="Helical" evidence="7">
    <location>
        <begin position="44"/>
        <end position="72"/>
    </location>
</feature>
<dbReference type="Gene3D" id="1.10.3860.10">
    <property type="entry name" value="Sodium:dicarboxylate symporter"/>
    <property type="match status" value="1"/>
</dbReference>
<protein>
    <recommendedName>
        <fullName evidence="7">Amino acid transporter</fullName>
    </recommendedName>
</protein>
<proteinExistence type="inferred from homology"/>
<comment type="subcellular location">
    <subcellularLocation>
        <location evidence="1 7">Membrane</location>
        <topology evidence="1 7">Multi-pass membrane protein</topology>
    </subcellularLocation>
</comment>
<dbReference type="GO" id="GO:0005886">
    <property type="term" value="C:plasma membrane"/>
    <property type="evidence" value="ECO:0007669"/>
    <property type="project" value="TreeGrafter"/>
</dbReference>
<sequence length="160" mass="17443">MNPKITKFVLPIGTINMDGSALYLSVALLFLAQINNLQLGIGEIFTIGLACTAASMSSAAIPSAAIVLVVMLCSVINIPTEDVSLLFAVDWLVDRFRTMNNLIGDCYTVAIVQHLSKEELEQDDSLNEKETEEAHVNGTFVIQEQEQNAHTNQSFTNTPV</sequence>
<dbReference type="EMBL" id="GGMR01010751">
    <property type="protein sequence ID" value="MBY23370.1"/>
    <property type="molecule type" value="Transcribed_RNA"/>
</dbReference>
<dbReference type="InterPro" id="IPR036458">
    <property type="entry name" value="Na:dicarbo_symporter_sf"/>
</dbReference>
<dbReference type="PANTHER" id="PTHR11958:SF111">
    <property type="entry name" value="AMINO ACID TRANSPORTER"/>
    <property type="match status" value="1"/>
</dbReference>
<keyword evidence="6 7" id="KW-0472">Membrane</keyword>
<evidence type="ECO:0000256" key="3">
    <source>
        <dbReference type="ARBA" id="ARBA00022448"/>
    </source>
</evidence>
<dbReference type="SUPFAM" id="SSF118215">
    <property type="entry name" value="Proton glutamate symport protein"/>
    <property type="match status" value="1"/>
</dbReference>
<gene>
    <name evidence="8" type="primary">SLC1A1</name>
    <name evidence="8" type="ORF">g.69267</name>
</gene>